<feature type="compositionally biased region" description="Low complexity" evidence="1">
    <location>
        <begin position="51"/>
        <end position="61"/>
    </location>
</feature>
<feature type="region of interest" description="Disordered" evidence="1">
    <location>
        <begin position="50"/>
        <end position="74"/>
    </location>
</feature>
<evidence type="ECO:0000313" key="3">
    <source>
        <dbReference type="Proteomes" id="UP000007015"/>
    </source>
</evidence>
<dbReference type="AlphaFoldDB" id="A2YVY0"/>
<dbReference type="EMBL" id="CM000133">
    <property type="protein sequence ID" value="EAZ07241.1"/>
    <property type="molecule type" value="Genomic_DNA"/>
</dbReference>
<gene>
    <name evidence="2" type="ORF">OsI_29486</name>
</gene>
<accession>A2YVY0</accession>
<name>A2YVY0_ORYSI</name>
<dbReference type="Gramene" id="BGIOSGA026868-TA">
    <property type="protein sequence ID" value="BGIOSGA026868-PA"/>
    <property type="gene ID" value="BGIOSGA026868"/>
</dbReference>
<dbReference type="Proteomes" id="UP000007015">
    <property type="component" value="Chromosome 8"/>
</dbReference>
<feature type="compositionally biased region" description="Low complexity" evidence="1">
    <location>
        <begin position="13"/>
        <end position="25"/>
    </location>
</feature>
<evidence type="ECO:0000313" key="2">
    <source>
        <dbReference type="EMBL" id="EAZ07241.1"/>
    </source>
</evidence>
<keyword evidence="3" id="KW-1185">Reference proteome</keyword>
<reference evidence="2 3" key="1">
    <citation type="journal article" date="2005" name="PLoS Biol.">
        <title>The genomes of Oryza sativa: a history of duplications.</title>
        <authorList>
            <person name="Yu J."/>
            <person name="Wang J."/>
            <person name="Lin W."/>
            <person name="Li S."/>
            <person name="Li H."/>
            <person name="Zhou J."/>
            <person name="Ni P."/>
            <person name="Dong W."/>
            <person name="Hu S."/>
            <person name="Zeng C."/>
            <person name="Zhang J."/>
            <person name="Zhang Y."/>
            <person name="Li R."/>
            <person name="Xu Z."/>
            <person name="Li S."/>
            <person name="Li X."/>
            <person name="Zheng H."/>
            <person name="Cong L."/>
            <person name="Lin L."/>
            <person name="Yin J."/>
            <person name="Geng J."/>
            <person name="Li G."/>
            <person name="Shi J."/>
            <person name="Liu J."/>
            <person name="Lv H."/>
            <person name="Li J."/>
            <person name="Wang J."/>
            <person name="Deng Y."/>
            <person name="Ran L."/>
            <person name="Shi X."/>
            <person name="Wang X."/>
            <person name="Wu Q."/>
            <person name="Li C."/>
            <person name="Ren X."/>
            <person name="Wang J."/>
            <person name="Wang X."/>
            <person name="Li D."/>
            <person name="Liu D."/>
            <person name="Zhang X."/>
            <person name="Ji Z."/>
            <person name="Zhao W."/>
            <person name="Sun Y."/>
            <person name="Zhang Z."/>
            <person name="Bao J."/>
            <person name="Han Y."/>
            <person name="Dong L."/>
            <person name="Ji J."/>
            <person name="Chen P."/>
            <person name="Wu S."/>
            <person name="Liu J."/>
            <person name="Xiao Y."/>
            <person name="Bu D."/>
            <person name="Tan J."/>
            <person name="Yang L."/>
            <person name="Ye C."/>
            <person name="Zhang J."/>
            <person name="Xu J."/>
            <person name="Zhou Y."/>
            <person name="Yu Y."/>
            <person name="Zhang B."/>
            <person name="Zhuang S."/>
            <person name="Wei H."/>
            <person name="Liu B."/>
            <person name="Lei M."/>
            <person name="Yu H."/>
            <person name="Li Y."/>
            <person name="Xu H."/>
            <person name="Wei S."/>
            <person name="He X."/>
            <person name="Fang L."/>
            <person name="Zhang Z."/>
            <person name="Zhang Y."/>
            <person name="Huang X."/>
            <person name="Su Z."/>
            <person name="Tong W."/>
            <person name="Li J."/>
            <person name="Tong Z."/>
            <person name="Li S."/>
            <person name="Ye J."/>
            <person name="Wang L."/>
            <person name="Fang L."/>
            <person name="Lei T."/>
            <person name="Chen C."/>
            <person name="Chen H."/>
            <person name="Xu Z."/>
            <person name="Li H."/>
            <person name="Huang H."/>
            <person name="Zhang F."/>
            <person name="Xu H."/>
            <person name="Li N."/>
            <person name="Zhao C."/>
            <person name="Li S."/>
            <person name="Dong L."/>
            <person name="Huang Y."/>
            <person name="Li L."/>
            <person name="Xi Y."/>
            <person name="Qi Q."/>
            <person name="Li W."/>
            <person name="Zhang B."/>
            <person name="Hu W."/>
            <person name="Zhang Y."/>
            <person name="Tian X."/>
            <person name="Jiao Y."/>
            <person name="Liang X."/>
            <person name="Jin J."/>
            <person name="Gao L."/>
            <person name="Zheng W."/>
            <person name="Hao B."/>
            <person name="Liu S."/>
            <person name="Wang W."/>
            <person name="Yuan L."/>
            <person name="Cao M."/>
            <person name="McDermott J."/>
            <person name="Samudrala R."/>
            <person name="Wang J."/>
            <person name="Wong G.K."/>
            <person name="Yang H."/>
        </authorList>
    </citation>
    <scope>NUCLEOTIDE SEQUENCE [LARGE SCALE GENOMIC DNA]</scope>
    <source>
        <strain evidence="3">cv. 93-11</strain>
    </source>
</reference>
<proteinExistence type="predicted"/>
<feature type="region of interest" description="Disordered" evidence="1">
    <location>
        <begin position="1"/>
        <end position="25"/>
    </location>
</feature>
<organism evidence="2 3">
    <name type="scientific">Oryza sativa subsp. indica</name>
    <name type="common">Rice</name>
    <dbReference type="NCBI Taxonomy" id="39946"/>
    <lineage>
        <taxon>Eukaryota</taxon>
        <taxon>Viridiplantae</taxon>
        <taxon>Streptophyta</taxon>
        <taxon>Embryophyta</taxon>
        <taxon>Tracheophyta</taxon>
        <taxon>Spermatophyta</taxon>
        <taxon>Magnoliopsida</taxon>
        <taxon>Liliopsida</taxon>
        <taxon>Poales</taxon>
        <taxon>Poaceae</taxon>
        <taxon>BOP clade</taxon>
        <taxon>Oryzoideae</taxon>
        <taxon>Oryzeae</taxon>
        <taxon>Oryzinae</taxon>
        <taxon>Oryza</taxon>
        <taxon>Oryza sativa</taxon>
    </lineage>
</organism>
<sequence>MANPGGNASGLAPHQQPNLNPNQQIPTVEQLMYAQVQMMHQMAETMRLIRQGQQGPQAAAPPRDKRGEFLKGLGEPLPLEFEYVEDFQEPDSQQQQQHFEEGKL</sequence>
<evidence type="ECO:0000256" key="1">
    <source>
        <dbReference type="SAM" id="MobiDB-lite"/>
    </source>
</evidence>
<protein>
    <submittedName>
        <fullName evidence="2">Uncharacterized protein</fullName>
    </submittedName>
</protein>
<dbReference type="HOGENOM" id="CLU_2254631_0_0_1"/>